<comment type="caution">
    <text evidence="2">The sequence shown here is derived from an EMBL/GenBank/DDBJ whole genome shotgun (WGS) entry which is preliminary data.</text>
</comment>
<name>A0A6N7XVA8_9ACTN</name>
<reference evidence="2 3" key="1">
    <citation type="submission" date="2019-08" db="EMBL/GenBank/DDBJ databases">
        <title>In-depth cultivation of the pig gut microbiome towards novel bacterial diversity and tailored functional studies.</title>
        <authorList>
            <person name="Wylensek D."/>
            <person name="Hitch T.C.A."/>
            <person name="Clavel T."/>
        </authorList>
    </citation>
    <scope>NUCLEOTIDE SEQUENCE [LARGE SCALE GENOMIC DNA]</scope>
    <source>
        <strain evidence="2 3">CA-Schmier-601-WT-1</strain>
    </source>
</reference>
<accession>A0A6N7XVA8</accession>
<dbReference type="SUPFAM" id="SSF50475">
    <property type="entry name" value="FMN-binding split barrel"/>
    <property type="match status" value="1"/>
</dbReference>
<dbReference type="RefSeq" id="WP_154435983.1">
    <property type="nucleotide sequence ID" value="NZ_VUNC01000008.1"/>
</dbReference>
<gene>
    <name evidence="2" type="ORF">FYJ68_09220</name>
</gene>
<feature type="domain" description="Pyridoxamine 5'-phosphate oxidase N-terminal" evidence="1">
    <location>
        <begin position="29"/>
        <end position="153"/>
    </location>
</feature>
<dbReference type="InterPro" id="IPR011576">
    <property type="entry name" value="Pyridox_Oxase_N"/>
</dbReference>
<dbReference type="AlphaFoldDB" id="A0A6N7XVA8"/>
<dbReference type="Pfam" id="PF01243">
    <property type="entry name" value="PNPOx_N"/>
    <property type="match status" value="1"/>
</dbReference>
<evidence type="ECO:0000313" key="2">
    <source>
        <dbReference type="EMBL" id="MST73281.1"/>
    </source>
</evidence>
<dbReference type="Proteomes" id="UP000469325">
    <property type="component" value="Unassembled WGS sequence"/>
</dbReference>
<evidence type="ECO:0000259" key="1">
    <source>
        <dbReference type="Pfam" id="PF01243"/>
    </source>
</evidence>
<protein>
    <submittedName>
        <fullName evidence="2">Pyridoxamine 5'-phosphate oxidase family protein</fullName>
    </submittedName>
</protein>
<evidence type="ECO:0000313" key="3">
    <source>
        <dbReference type="Proteomes" id="UP000469325"/>
    </source>
</evidence>
<dbReference type="InterPro" id="IPR012349">
    <property type="entry name" value="Split_barrel_FMN-bd"/>
</dbReference>
<dbReference type="EMBL" id="VUNC01000008">
    <property type="protein sequence ID" value="MST73281.1"/>
    <property type="molecule type" value="Genomic_DNA"/>
</dbReference>
<proteinExistence type="predicted"/>
<sequence>MTPEEFDEAARYWTKRESASARMPEEELRQAIDAFLGTHDVCALATASSDLVRCTPLEYSYRNGRFWIFSEGGLKFHALKENRSVCLSVFNPSCDFGKLESVQVTGTAEIVDPMREEYGRAAEARGLTGESLERMRTRLHLIEVTPLRIDYLCSALRKRGFDARQWLDLGE</sequence>
<keyword evidence="3" id="KW-1185">Reference proteome</keyword>
<dbReference type="Gene3D" id="2.30.110.10">
    <property type="entry name" value="Electron Transport, Fmn-binding Protein, Chain A"/>
    <property type="match status" value="1"/>
</dbReference>
<organism evidence="2 3">
    <name type="scientific">Olsenella porci</name>
    <dbReference type="NCBI Taxonomy" id="2652279"/>
    <lineage>
        <taxon>Bacteria</taxon>
        <taxon>Bacillati</taxon>
        <taxon>Actinomycetota</taxon>
        <taxon>Coriobacteriia</taxon>
        <taxon>Coriobacteriales</taxon>
        <taxon>Atopobiaceae</taxon>
        <taxon>Olsenella</taxon>
    </lineage>
</organism>